<evidence type="ECO:0000256" key="1">
    <source>
        <dbReference type="SAM" id="Phobius"/>
    </source>
</evidence>
<proteinExistence type="predicted"/>
<reference evidence="3" key="1">
    <citation type="submission" date="2023-03" db="EMBL/GenBank/DDBJ databases">
        <title>Massive genome expansion in bonnet fungi (Mycena s.s.) driven by repeated elements and novel gene families across ecological guilds.</title>
        <authorList>
            <consortium name="Lawrence Berkeley National Laboratory"/>
            <person name="Harder C.B."/>
            <person name="Miyauchi S."/>
            <person name="Viragh M."/>
            <person name="Kuo A."/>
            <person name="Thoen E."/>
            <person name="Andreopoulos B."/>
            <person name="Lu D."/>
            <person name="Skrede I."/>
            <person name="Drula E."/>
            <person name="Henrissat B."/>
            <person name="Morin E."/>
            <person name="Kohler A."/>
            <person name="Barry K."/>
            <person name="LaButti K."/>
            <person name="Morin E."/>
            <person name="Salamov A."/>
            <person name="Lipzen A."/>
            <person name="Mereny Z."/>
            <person name="Hegedus B."/>
            <person name="Baldrian P."/>
            <person name="Stursova M."/>
            <person name="Weitz H."/>
            <person name="Taylor A."/>
            <person name="Grigoriev I.V."/>
            <person name="Nagy L.G."/>
            <person name="Martin F."/>
            <person name="Kauserud H."/>
        </authorList>
    </citation>
    <scope>NUCLEOTIDE SEQUENCE</scope>
    <source>
        <strain evidence="3">CBHHK182m</strain>
    </source>
</reference>
<evidence type="ECO:0000313" key="3">
    <source>
        <dbReference type="EMBL" id="KAJ7733338.1"/>
    </source>
</evidence>
<dbReference type="Proteomes" id="UP001215598">
    <property type="component" value="Unassembled WGS sequence"/>
</dbReference>
<keyword evidence="1" id="KW-0472">Membrane</keyword>
<feature type="signal peptide" evidence="2">
    <location>
        <begin position="1"/>
        <end position="30"/>
    </location>
</feature>
<feature type="chain" id="PRO_5042237761" evidence="2">
    <location>
        <begin position="31"/>
        <end position="315"/>
    </location>
</feature>
<organism evidence="3 4">
    <name type="scientific">Mycena metata</name>
    <dbReference type="NCBI Taxonomy" id="1033252"/>
    <lineage>
        <taxon>Eukaryota</taxon>
        <taxon>Fungi</taxon>
        <taxon>Dikarya</taxon>
        <taxon>Basidiomycota</taxon>
        <taxon>Agaricomycotina</taxon>
        <taxon>Agaricomycetes</taxon>
        <taxon>Agaricomycetidae</taxon>
        <taxon>Agaricales</taxon>
        <taxon>Marasmiineae</taxon>
        <taxon>Mycenaceae</taxon>
        <taxon>Mycena</taxon>
    </lineage>
</organism>
<evidence type="ECO:0000313" key="4">
    <source>
        <dbReference type="Proteomes" id="UP001215598"/>
    </source>
</evidence>
<keyword evidence="1" id="KW-1133">Transmembrane helix</keyword>
<keyword evidence="4" id="KW-1185">Reference proteome</keyword>
<sequence length="315" mass="35254">MRLPTPRRSPLSLLSLSLIPLLLLAAPSLADDATDPPTNSGTGTGAAAGGLYPPGLQPLITRANVLLSTGQFSEAARVYSEAIGGFCFLSCVLWTSLSRFPARRRGRRWRREGRTSLRTGRRRVSVFAQCCIGAEEGRRSRRAFLRWCGLAYTSFFPLGEESGPRSLFALLVGRRSSRLWRGRRATPVGGRSSDFDWRFFRLRRVVGEAHTLLRVPVRAHRRCELRSYRIPGVASRHSRSIYDWCLLVTAIHSIRTGVVLGPRSHHLRLDIGRTRTTATQALVAHYFRLCSGVGRGSHYTIEGGYWVYLCLLWCA</sequence>
<keyword evidence="2" id="KW-0732">Signal</keyword>
<gene>
    <name evidence="3" type="ORF">B0H16DRAFT_1768659</name>
</gene>
<evidence type="ECO:0000256" key="2">
    <source>
        <dbReference type="SAM" id="SignalP"/>
    </source>
</evidence>
<keyword evidence="1" id="KW-0812">Transmembrane</keyword>
<dbReference type="EMBL" id="JARKIB010000139">
    <property type="protein sequence ID" value="KAJ7733338.1"/>
    <property type="molecule type" value="Genomic_DNA"/>
</dbReference>
<comment type="caution">
    <text evidence="3">The sequence shown here is derived from an EMBL/GenBank/DDBJ whole genome shotgun (WGS) entry which is preliminary data.</text>
</comment>
<protein>
    <submittedName>
        <fullName evidence="3">Uncharacterized protein</fullName>
    </submittedName>
</protein>
<dbReference type="AlphaFoldDB" id="A0AAD7I214"/>
<feature type="transmembrane region" description="Helical" evidence="1">
    <location>
        <begin position="82"/>
        <end position="102"/>
    </location>
</feature>
<accession>A0AAD7I214</accession>
<name>A0AAD7I214_9AGAR</name>